<sequence>MSANKNSVFIRWLLALAGGLIFLMWPLVLEGIFPDAIEGTLPSPVNLVPGLLAWYVIAQVKCPYSRLLGYVWLAWYCIGTLNTIASSLVLGGYYSQLDMRVATQIYLWATVFYFLGLYLFERLLSSKYASVYGGENPSPNIHPIVATILMVFPFSWLLSMYISIGYIPILSGGSIVDEMYEIGYGPLYPYGVIIAVSILYAGYKAMVEAVLIRRYAYGLLALVCILISMADGKRGIAMIALGGLIGISFRVLQHKTWTKTLPILTYSLVTMYVGTLLLRVGEDSARYVDAYSKMMLIGVEFRDFVYTVNFFEPGEIANYSWATSTIAAMTNNLMLTLIGLDKGELTSLDSAHAWSAIWNTTFGIRTGIVSELWFAYGIFAMPLILVLGLLSGYVIKKLKTLRGERGVLFMATLFGLLSLLITSQSTFTAGVLPVLLYLYLAMRLFGHVLGRRFAEVAINPSNFKRS</sequence>
<feature type="transmembrane region" description="Helical" evidence="1">
    <location>
        <begin position="215"/>
        <end position="230"/>
    </location>
</feature>
<feature type="transmembrane region" description="Helical" evidence="1">
    <location>
        <begin position="187"/>
        <end position="203"/>
    </location>
</feature>
<feature type="transmembrane region" description="Helical" evidence="1">
    <location>
        <begin position="144"/>
        <end position="167"/>
    </location>
</feature>
<dbReference type="Proteomes" id="UP000033070">
    <property type="component" value="Chromosome"/>
</dbReference>
<keyword evidence="1" id="KW-1133">Transmembrane helix</keyword>
<accession>A0A2Z6GCC6</accession>
<dbReference type="EMBL" id="AP018738">
    <property type="protein sequence ID" value="BBE51032.1"/>
    <property type="molecule type" value="Genomic_DNA"/>
</dbReference>
<keyword evidence="1" id="KW-0472">Membrane</keyword>
<organism evidence="2 3">
    <name type="scientific">Ferriphaselus amnicola</name>
    <dbReference type="NCBI Taxonomy" id="1188319"/>
    <lineage>
        <taxon>Bacteria</taxon>
        <taxon>Pseudomonadati</taxon>
        <taxon>Pseudomonadota</taxon>
        <taxon>Betaproteobacteria</taxon>
        <taxon>Nitrosomonadales</taxon>
        <taxon>Gallionellaceae</taxon>
        <taxon>Ferriphaselus</taxon>
    </lineage>
</organism>
<feature type="transmembrane region" description="Helical" evidence="1">
    <location>
        <begin position="236"/>
        <end position="252"/>
    </location>
</feature>
<evidence type="ECO:0000313" key="2">
    <source>
        <dbReference type="EMBL" id="BBE51032.1"/>
    </source>
</evidence>
<feature type="transmembrane region" description="Helical" evidence="1">
    <location>
        <begin position="12"/>
        <end position="29"/>
    </location>
</feature>
<name>A0A2Z6GCC6_9PROT</name>
<feature type="transmembrane region" description="Helical" evidence="1">
    <location>
        <begin position="407"/>
        <end position="440"/>
    </location>
</feature>
<protein>
    <recommendedName>
        <fullName evidence="4">O-antigen polymerase</fullName>
    </recommendedName>
</protein>
<dbReference type="STRING" id="1188319.OYT1_02502"/>
<feature type="transmembrane region" description="Helical" evidence="1">
    <location>
        <begin position="70"/>
        <end position="93"/>
    </location>
</feature>
<evidence type="ECO:0000256" key="1">
    <source>
        <dbReference type="SAM" id="Phobius"/>
    </source>
</evidence>
<dbReference type="OrthoDB" id="920926at2"/>
<gene>
    <name evidence="2" type="ORF">OYT1_ch1478</name>
</gene>
<feature type="transmembrane region" description="Helical" evidence="1">
    <location>
        <begin position="373"/>
        <end position="395"/>
    </location>
</feature>
<evidence type="ECO:0000313" key="3">
    <source>
        <dbReference type="Proteomes" id="UP000033070"/>
    </source>
</evidence>
<dbReference type="KEGG" id="fam:OYT1_ch1478"/>
<dbReference type="AlphaFoldDB" id="A0A2Z6GCC6"/>
<feature type="transmembrane region" description="Helical" evidence="1">
    <location>
        <begin position="105"/>
        <end position="124"/>
    </location>
</feature>
<feature type="transmembrane region" description="Helical" evidence="1">
    <location>
        <begin position="41"/>
        <end position="58"/>
    </location>
</feature>
<proteinExistence type="predicted"/>
<reference evidence="2 3" key="1">
    <citation type="submission" date="2018-06" db="EMBL/GenBank/DDBJ databases">
        <title>OYT1 Genome Sequencing.</title>
        <authorList>
            <person name="Kato S."/>
            <person name="Itoh T."/>
            <person name="Ohkuma M."/>
        </authorList>
    </citation>
    <scope>NUCLEOTIDE SEQUENCE [LARGE SCALE GENOMIC DNA]</scope>
    <source>
        <strain evidence="2 3">OYT1</strain>
    </source>
</reference>
<keyword evidence="3" id="KW-1185">Reference proteome</keyword>
<evidence type="ECO:0008006" key="4">
    <source>
        <dbReference type="Google" id="ProtNLM"/>
    </source>
</evidence>
<feature type="transmembrane region" description="Helical" evidence="1">
    <location>
        <begin position="264"/>
        <end position="281"/>
    </location>
</feature>
<keyword evidence="1" id="KW-0812">Transmembrane</keyword>
<dbReference type="RefSeq" id="WP_062627598.1">
    <property type="nucleotide sequence ID" value="NZ_AP018738.1"/>
</dbReference>